<dbReference type="EMBL" id="UINC01110821">
    <property type="protein sequence ID" value="SVC78585.1"/>
    <property type="molecule type" value="Genomic_DNA"/>
</dbReference>
<reference evidence="1" key="1">
    <citation type="submission" date="2018-05" db="EMBL/GenBank/DDBJ databases">
        <authorList>
            <person name="Lanie J.A."/>
            <person name="Ng W.-L."/>
            <person name="Kazmierczak K.M."/>
            <person name="Andrzejewski T.M."/>
            <person name="Davidsen T.M."/>
            <person name="Wayne K.J."/>
            <person name="Tettelin H."/>
            <person name="Glass J.I."/>
            <person name="Rusch D."/>
            <person name="Podicherti R."/>
            <person name="Tsui H.-C.T."/>
            <person name="Winkler M.E."/>
        </authorList>
    </citation>
    <scope>NUCLEOTIDE SEQUENCE</scope>
</reference>
<accession>A0A382Q0X2</accession>
<name>A0A382Q0X2_9ZZZZ</name>
<sequence>FFNFCSEYKDLIYDLYFTCRMPPFIQDAMGDIIINDPYGPVENALHMQEELGIKISATFNNIQVKPTQQNLDLFIQNFAQLYEAGIRIATIPHTHWMATGQIQKAFPELLVKNTILRNVTRPNEIAKLAEAGFHYINIDRDLMRDRDTLIRMKQAADKYDVVLSLLGNEGCIGNCPMMDEHYHFNNSRMNMSKVIKDDQSHPQARQTKGSFENAPQYFNDPISRVSCPKWDYEDPSTPLKTADIPPWKEDWDELLNYVQVFKMHGRESTARVYETMDIIKRYANNEEFLYDSFDWYGPSGRRELSFIDNSKPINLWREKIKNCKFDCWDCNYCDQVY</sequence>
<proteinExistence type="predicted"/>
<protein>
    <recommendedName>
        <fullName evidence="2">Peptidase U32</fullName>
    </recommendedName>
</protein>
<organism evidence="1">
    <name type="scientific">marine metagenome</name>
    <dbReference type="NCBI Taxonomy" id="408172"/>
    <lineage>
        <taxon>unclassified sequences</taxon>
        <taxon>metagenomes</taxon>
        <taxon>ecological metagenomes</taxon>
    </lineage>
</organism>
<feature type="non-terminal residue" evidence="1">
    <location>
        <position position="337"/>
    </location>
</feature>
<feature type="non-terminal residue" evidence="1">
    <location>
        <position position="1"/>
    </location>
</feature>
<gene>
    <name evidence="1" type="ORF">METZ01_LOCUS331439</name>
</gene>
<dbReference type="AlphaFoldDB" id="A0A382Q0X2"/>
<evidence type="ECO:0000313" key="1">
    <source>
        <dbReference type="EMBL" id="SVC78585.1"/>
    </source>
</evidence>
<evidence type="ECO:0008006" key="2">
    <source>
        <dbReference type="Google" id="ProtNLM"/>
    </source>
</evidence>